<proteinExistence type="predicted"/>
<evidence type="ECO:0000313" key="2">
    <source>
        <dbReference type="EMBL" id="CAA6812144.1"/>
    </source>
</evidence>
<protein>
    <recommendedName>
        <fullName evidence="1">SH3b domain-containing protein</fullName>
    </recommendedName>
</protein>
<dbReference type="PROSITE" id="PS51781">
    <property type="entry name" value="SH3B"/>
    <property type="match status" value="1"/>
</dbReference>
<dbReference type="AlphaFoldDB" id="A0A6S6T1D5"/>
<sequence>MWHLKKFILFVFILSLTALAEVQPLFYETYNFEEDDTLNIREAPNYHSQKIGEISLGHGVKLFECLEIKTSKWCKVEALNFPELKGWVNAKYLKPSTYQEGYVLIEGQKSNCHYVLKCEERNHKNQCLVVTGFGENMEKISLETIWFEREKLRSSTRFSAMPDEVGADGYCTSDRYVTDYFIEKKIKELSVQFSNASFSTVLKTMKAIRLRDEDAIQKLIHPKNGLRLSALSYFDKKSSQHFTQKTFLSSYKGRNKLFWGKSEAKGEMIQKDLYTYINHLPSDIAHISKT</sequence>
<dbReference type="Gene3D" id="2.30.30.40">
    <property type="entry name" value="SH3 Domains"/>
    <property type="match status" value="1"/>
</dbReference>
<accession>A0A6S6T1D5</accession>
<evidence type="ECO:0000259" key="1">
    <source>
        <dbReference type="PROSITE" id="PS51781"/>
    </source>
</evidence>
<reference evidence="2" key="1">
    <citation type="submission" date="2020-01" db="EMBL/GenBank/DDBJ databases">
        <authorList>
            <person name="Meier V. D."/>
            <person name="Meier V D."/>
        </authorList>
    </citation>
    <scope>NUCLEOTIDE SEQUENCE</scope>
    <source>
        <strain evidence="2">HLG_WM_MAG_02</strain>
    </source>
</reference>
<dbReference type="EMBL" id="CACVAZ010000073">
    <property type="protein sequence ID" value="CAA6812144.1"/>
    <property type="molecule type" value="Genomic_DNA"/>
</dbReference>
<gene>
    <name evidence="2" type="ORF">HELGO_WM15441</name>
</gene>
<feature type="domain" description="SH3b" evidence="1">
    <location>
        <begin position="27"/>
        <end position="97"/>
    </location>
</feature>
<dbReference type="InterPro" id="IPR003646">
    <property type="entry name" value="SH3-like_bac-type"/>
</dbReference>
<organism evidence="2">
    <name type="scientific">uncultured Sulfurovum sp</name>
    <dbReference type="NCBI Taxonomy" id="269237"/>
    <lineage>
        <taxon>Bacteria</taxon>
        <taxon>Pseudomonadati</taxon>
        <taxon>Campylobacterota</taxon>
        <taxon>Epsilonproteobacteria</taxon>
        <taxon>Campylobacterales</taxon>
        <taxon>Sulfurovaceae</taxon>
        <taxon>Sulfurovum</taxon>
        <taxon>environmental samples</taxon>
    </lineage>
</organism>
<dbReference type="Pfam" id="PF08239">
    <property type="entry name" value="SH3_3"/>
    <property type="match status" value="1"/>
</dbReference>
<name>A0A6S6T1D5_9BACT</name>
<feature type="non-terminal residue" evidence="2">
    <location>
        <position position="290"/>
    </location>
</feature>